<evidence type="ECO:0000256" key="1">
    <source>
        <dbReference type="SAM" id="MobiDB-lite"/>
    </source>
</evidence>
<sequence>MKFIPKWCPAWWPALLCDSGSWLGPPSAGASGSRVPTPPPLFLTWSRSDPPAHGLPGTREAQRDELPRRRLPGPGSYFLFRSALGRAWGSARCKPLAGPH</sequence>
<protein>
    <submittedName>
        <fullName evidence="2">Uncharacterized protein</fullName>
    </submittedName>
</protein>
<gene>
    <name evidence="2" type="ORF">I79_021551</name>
</gene>
<dbReference type="GlyGen" id="G3ICZ0">
    <property type="glycosylation" value="1 site"/>
</dbReference>
<accession>G3ICZ0</accession>
<dbReference type="AlphaFoldDB" id="G3ICZ0"/>
<feature type="region of interest" description="Disordered" evidence="1">
    <location>
        <begin position="26"/>
        <end position="70"/>
    </location>
</feature>
<dbReference type="InParanoid" id="G3ICZ0"/>
<evidence type="ECO:0000313" key="3">
    <source>
        <dbReference type="Proteomes" id="UP000001075"/>
    </source>
</evidence>
<organism evidence="2 3">
    <name type="scientific">Cricetulus griseus</name>
    <name type="common">Chinese hamster</name>
    <name type="synonym">Cricetulus barabensis griseus</name>
    <dbReference type="NCBI Taxonomy" id="10029"/>
    <lineage>
        <taxon>Eukaryota</taxon>
        <taxon>Metazoa</taxon>
        <taxon>Chordata</taxon>
        <taxon>Craniata</taxon>
        <taxon>Vertebrata</taxon>
        <taxon>Euteleostomi</taxon>
        <taxon>Mammalia</taxon>
        <taxon>Eutheria</taxon>
        <taxon>Euarchontoglires</taxon>
        <taxon>Glires</taxon>
        <taxon>Rodentia</taxon>
        <taxon>Myomorpha</taxon>
        <taxon>Muroidea</taxon>
        <taxon>Cricetidae</taxon>
        <taxon>Cricetinae</taxon>
        <taxon>Cricetulus</taxon>
    </lineage>
</organism>
<name>G3ICZ0_CRIGR</name>
<evidence type="ECO:0000313" key="2">
    <source>
        <dbReference type="EMBL" id="EGW12873.1"/>
    </source>
</evidence>
<reference evidence="3" key="1">
    <citation type="journal article" date="2011" name="Nat. Biotechnol.">
        <title>The genomic sequence of the Chinese hamster ovary (CHO)-K1 cell line.</title>
        <authorList>
            <person name="Xu X."/>
            <person name="Nagarajan H."/>
            <person name="Lewis N.E."/>
            <person name="Pan S."/>
            <person name="Cai Z."/>
            <person name="Liu X."/>
            <person name="Chen W."/>
            <person name="Xie M."/>
            <person name="Wang W."/>
            <person name="Hammond S."/>
            <person name="Andersen M.R."/>
            <person name="Neff N."/>
            <person name="Passarelli B."/>
            <person name="Koh W."/>
            <person name="Fan H.C."/>
            <person name="Wang J."/>
            <person name="Gui Y."/>
            <person name="Lee K.H."/>
            <person name="Betenbaugh M.J."/>
            <person name="Quake S.R."/>
            <person name="Famili I."/>
            <person name="Palsson B.O."/>
            <person name="Wang J."/>
        </authorList>
    </citation>
    <scope>NUCLEOTIDE SEQUENCE [LARGE SCALE GENOMIC DNA]</scope>
    <source>
        <strain evidence="3">CHO K1 cell line</strain>
    </source>
</reference>
<dbReference type="Proteomes" id="UP000001075">
    <property type="component" value="Unassembled WGS sequence"/>
</dbReference>
<proteinExistence type="predicted"/>
<dbReference type="EMBL" id="JH001980">
    <property type="protein sequence ID" value="EGW12873.1"/>
    <property type="molecule type" value="Genomic_DNA"/>
</dbReference>